<dbReference type="Gene3D" id="3.50.50.60">
    <property type="entry name" value="FAD/NAD(P)-binding domain"/>
    <property type="match status" value="1"/>
</dbReference>
<dbReference type="OrthoDB" id="5410311at2"/>
<dbReference type="PATRIC" id="fig|929558.5.peg.1945"/>
<evidence type="ECO:0000313" key="4">
    <source>
        <dbReference type="Proteomes" id="UP000006431"/>
    </source>
</evidence>
<organism evidence="3 4">
    <name type="scientific">Sulfurimonas gotlandica (strain DSM 19862 / JCM 16533 / GD1)</name>
    <dbReference type="NCBI Taxonomy" id="929558"/>
    <lineage>
        <taxon>Bacteria</taxon>
        <taxon>Pseudomonadati</taxon>
        <taxon>Campylobacterota</taxon>
        <taxon>Epsilonproteobacteria</taxon>
        <taxon>Campylobacterales</taxon>
        <taxon>Sulfurimonadaceae</taxon>
        <taxon>Sulfurimonas</taxon>
    </lineage>
</organism>
<dbReference type="STRING" id="929558.SMGD1_1952"/>
<keyword evidence="4" id="KW-1185">Reference proteome</keyword>
<dbReference type="Pfam" id="PF01266">
    <property type="entry name" value="DAO"/>
    <property type="match status" value="1"/>
</dbReference>
<dbReference type="AlphaFoldDB" id="B6BIW5"/>
<dbReference type="GO" id="GO:0005737">
    <property type="term" value="C:cytoplasm"/>
    <property type="evidence" value="ECO:0007669"/>
    <property type="project" value="TreeGrafter"/>
</dbReference>
<dbReference type="EMBL" id="AFRZ01000001">
    <property type="protein sequence ID" value="EHP30475.1"/>
    <property type="molecule type" value="Genomic_DNA"/>
</dbReference>
<name>B6BIW5_SULGG</name>
<reference evidence="3 4" key="1">
    <citation type="journal article" date="2012" name="Proc. Natl. Acad. Sci. U.S.A.">
        <title>Genome and physiology of a model Epsilonproteobacterium responsible for sulfide detoxification in marine oxygen depletion zones.</title>
        <authorList>
            <person name="Grote J."/>
            <person name="Schott T."/>
            <person name="Bruckner C.G."/>
            <person name="Glockner F.O."/>
            <person name="Jost G."/>
            <person name="Teeling H."/>
            <person name="Labrenz M."/>
            <person name="Jurgens K."/>
        </authorList>
    </citation>
    <scope>NUCLEOTIDE SEQUENCE [LARGE SCALE GENOMIC DNA]</scope>
    <source>
        <strain evidence="3 4">GD1</strain>
    </source>
</reference>
<dbReference type="GO" id="GO:0016491">
    <property type="term" value="F:oxidoreductase activity"/>
    <property type="evidence" value="ECO:0007669"/>
    <property type="project" value="UniProtKB-KW"/>
</dbReference>
<comment type="caution">
    <text evidence="3">The sequence shown here is derived from an EMBL/GenBank/DDBJ whole genome shotgun (WGS) entry which is preliminary data.</text>
</comment>
<evidence type="ECO:0000313" key="3">
    <source>
        <dbReference type="EMBL" id="EHP30475.1"/>
    </source>
</evidence>
<evidence type="ECO:0000256" key="1">
    <source>
        <dbReference type="ARBA" id="ARBA00023002"/>
    </source>
</evidence>
<dbReference type="SUPFAM" id="SSF51905">
    <property type="entry name" value="FAD/NAD(P)-binding domain"/>
    <property type="match status" value="1"/>
</dbReference>
<sequence length="382" mass="42728">MYDFIIVGAGSAGCSIAHFLQRSGKRVAIVDREGIAGGASGVAGAFLSPLPGGKNSYNTFVNEALNFSMNFYEELTPDFINKKGVLRVANDNFSKEKLENNEIDYNYFNAEKLQKMSNDFQGIDGYFYKDAAVIEPLSICNKMVEGCDFYKKDLQELVYKNSFYEIDDIKAKNIILTQGVSKSLAYLPYINISAIFGLRIDVKTTTNIPFNIHKSISISTNKNDGTVAIGATHERHNSSQIECITTCDKCIFYVNTDKQQIDSLLTKANELINLENLEVVKTYKGARATISSYFPVVGKIVDYESSLKKYPSIKNGTKISQDSLVYYPNLYMINALGSRGFVFGPYLAKILSEYIINETPIPKEISTQKLFYKAARKEKSQL</sequence>
<dbReference type="HOGENOM" id="CLU_712988_0_0_7"/>
<accession>B6BIW5</accession>
<proteinExistence type="predicted"/>
<dbReference type="Proteomes" id="UP000006431">
    <property type="component" value="Unassembled WGS sequence"/>
</dbReference>
<gene>
    <name evidence="3" type="ORF">SMGD1_1952</name>
</gene>
<protein>
    <submittedName>
        <fullName evidence="3">FAD dependent oxidoreductase</fullName>
    </submittedName>
</protein>
<dbReference type="PANTHER" id="PTHR13847">
    <property type="entry name" value="SARCOSINE DEHYDROGENASE-RELATED"/>
    <property type="match status" value="1"/>
</dbReference>
<evidence type="ECO:0000259" key="2">
    <source>
        <dbReference type="Pfam" id="PF01266"/>
    </source>
</evidence>
<dbReference type="InterPro" id="IPR036188">
    <property type="entry name" value="FAD/NAD-bd_sf"/>
</dbReference>
<dbReference type="RefSeq" id="WP_008335473.1">
    <property type="nucleotide sequence ID" value="NZ_AFRZ01000001.1"/>
</dbReference>
<accession>H1FWH2</accession>
<keyword evidence="1" id="KW-0560">Oxidoreductase</keyword>
<dbReference type="InterPro" id="IPR006076">
    <property type="entry name" value="FAD-dep_OxRdtase"/>
</dbReference>
<dbReference type="PANTHER" id="PTHR13847:SF289">
    <property type="entry name" value="GLYCINE OXIDASE"/>
    <property type="match status" value="1"/>
</dbReference>
<dbReference type="eggNOG" id="COG0665">
    <property type="taxonomic scope" value="Bacteria"/>
</dbReference>
<dbReference type="Gene3D" id="3.30.9.10">
    <property type="entry name" value="D-Amino Acid Oxidase, subunit A, domain 2"/>
    <property type="match status" value="1"/>
</dbReference>
<feature type="domain" description="FAD dependent oxidoreductase" evidence="2">
    <location>
        <begin position="3"/>
        <end position="353"/>
    </location>
</feature>